<dbReference type="PANTHER" id="PTHR30290">
    <property type="entry name" value="PERIPLASMIC BINDING COMPONENT OF ABC TRANSPORTER"/>
    <property type="match status" value="1"/>
</dbReference>
<feature type="domain" description="Solute-binding protein family 5" evidence="6">
    <location>
        <begin position="72"/>
        <end position="435"/>
    </location>
</feature>
<dbReference type="InterPro" id="IPR039424">
    <property type="entry name" value="SBP_5"/>
</dbReference>
<dbReference type="Gene3D" id="3.40.190.10">
    <property type="entry name" value="Periplasmic binding protein-like II"/>
    <property type="match status" value="1"/>
</dbReference>
<dbReference type="GO" id="GO:0043190">
    <property type="term" value="C:ATP-binding cassette (ABC) transporter complex"/>
    <property type="evidence" value="ECO:0007669"/>
    <property type="project" value="InterPro"/>
</dbReference>
<dbReference type="Gene3D" id="3.10.105.10">
    <property type="entry name" value="Dipeptide-binding Protein, Domain 3"/>
    <property type="match status" value="1"/>
</dbReference>
<dbReference type="EMBL" id="FMJD01000008">
    <property type="protein sequence ID" value="SCM76214.1"/>
    <property type="molecule type" value="Genomic_DNA"/>
</dbReference>
<accession>A0A212LF69</accession>
<dbReference type="GO" id="GO:0015833">
    <property type="term" value="P:peptide transport"/>
    <property type="evidence" value="ECO:0007669"/>
    <property type="project" value="TreeGrafter"/>
</dbReference>
<dbReference type="PANTHER" id="PTHR30290:SF10">
    <property type="entry name" value="PERIPLASMIC OLIGOPEPTIDE-BINDING PROTEIN-RELATED"/>
    <property type="match status" value="1"/>
</dbReference>
<dbReference type="Gene3D" id="3.90.76.10">
    <property type="entry name" value="Dipeptide-binding Protein, Domain 1"/>
    <property type="match status" value="1"/>
</dbReference>
<evidence type="ECO:0000256" key="3">
    <source>
        <dbReference type="ARBA" id="ARBA00022448"/>
    </source>
</evidence>
<evidence type="ECO:0000256" key="1">
    <source>
        <dbReference type="ARBA" id="ARBA00004418"/>
    </source>
</evidence>
<organism evidence="7">
    <name type="scientific">uncultured Pleomorphomonas sp</name>
    <dbReference type="NCBI Taxonomy" id="442121"/>
    <lineage>
        <taxon>Bacteria</taxon>
        <taxon>Pseudomonadati</taxon>
        <taxon>Pseudomonadota</taxon>
        <taxon>Alphaproteobacteria</taxon>
        <taxon>Hyphomicrobiales</taxon>
        <taxon>Pleomorphomonadaceae</taxon>
        <taxon>Pleomorphomonas</taxon>
        <taxon>environmental samples</taxon>
    </lineage>
</organism>
<sequence length="521" mass="57224">MNRKSRFLFTVFAAVTASGMAAATAEAKTVVTMNTVQIFGTIDPAKISDYTDYMAAVNLYDGLVNVDPAGNLVPELAESWTVSDDTREVVFKLRADARFSDGTPVTAADVVYSVERLLRINQGPANLFADVLKPGSVTAVDDHTVKFTLSKTFAPFLSTVPAIMVLNSKVVEANLGDDDGQSYLATHVAGAGAYTLTSWDRGSQMTIDRNPDYYKGFGPGPIDEVRWIITNDEATVRSLAASGELTMSSQYQSPETYKALEAMGRFKIVAEDTPTAFYLKLNSKVAPTDDIHIRKAIALATDYATIREVIVPGGELNGPLPKNFADFYASDLPAPVYDIEAAKAEIAKSKYAGQKIPIVLGYVAGTKFEEEISLLMQANLEQIGFVVTQQADPWNRITELASKVETSPAVNQIFFSPTYPSPDSMFFTQYHSKAAGTWSSMEWLQDPEVDKLIDDARATTDKAEQAALYKTLQHRLVDLQADVFLQTQTVQHAMNKCLDGFKAVPMQSFDYDFTKYSWTCQ</sequence>
<evidence type="ECO:0000256" key="4">
    <source>
        <dbReference type="ARBA" id="ARBA00022729"/>
    </source>
</evidence>
<dbReference type="SUPFAM" id="SSF53850">
    <property type="entry name" value="Periplasmic binding protein-like II"/>
    <property type="match status" value="1"/>
</dbReference>
<dbReference type="AlphaFoldDB" id="A0A212LF69"/>
<evidence type="ECO:0000259" key="6">
    <source>
        <dbReference type="Pfam" id="PF00496"/>
    </source>
</evidence>
<dbReference type="GO" id="GO:1904680">
    <property type="term" value="F:peptide transmembrane transporter activity"/>
    <property type="evidence" value="ECO:0007669"/>
    <property type="project" value="TreeGrafter"/>
</dbReference>
<keyword evidence="4 5" id="KW-0732">Signal</keyword>
<protein>
    <submittedName>
        <fullName evidence="7">ABC-type dipeptide transport system, periplasmic component</fullName>
    </submittedName>
</protein>
<proteinExistence type="inferred from homology"/>
<dbReference type="InterPro" id="IPR030678">
    <property type="entry name" value="Peptide/Ni-bd"/>
</dbReference>
<feature type="chain" id="PRO_5012510360" evidence="5">
    <location>
        <begin position="28"/>
        <end position="521"/>
    </location>
</feature>
<reference evidence="7" key="1">
    <citation type="submission" date="2016-08" db="EMBL/GenBank/DDBJ databases">
        <authorList>
            <person name="Seilhamer J.J."/>
        </authorList>
    </citation>
    <scope>NUCLEOTIDE SEQUENCE</scope>
    <source>
        <strain evidence="7">86</strain>
    </source>
</reference>
<dbReference type="InterPro" id="IPR000914">
    <property type="entry name" value="SBP_5_dom"/>
</dbReference>
<evidence type="ECO:0000256" key="2">
    <source>
        <dbReference type="ARBA" id="ARBA00005695"/>
    </source>
</evidence>
<feature type="signal peptide" evidence="5">
    <location>
        <begin position="1"/>
        <end position="27"/>
    </location>
</feature>
<gene>
    <name evidence="7" type="ORF">KL86PLE_40019</name>
</gene>
<dbReference type="RefSeq" id="WP_288196446.1">
    <property type="nucleotide sequence ID" value="NZ_LT608334.1"/>
</dbReference>
<comment type="subcellular location">
    <subcellularLocation>
        <location evidence="1">Periplasm</location>
    </subcellularLocation>
</comment>
<name>A0A212LF69_9HYPH</name>
<keyword evidence="3" id="KW-0813">Transport</keyword>
<dbReference type="Pfam" id="PF00496">
    <property type="entry name" value="SBP_bac_5"/>
    <property type="match status" value="1"/>
</dbReference>
<dbReference type="PIRSF" id="PIRSF002741">
    <property type="entry name" value="MppA"/>
    <property type="match status" value="1"/>
</dbReference>
<dbReference type="CDD" id="cd08512">
    <property type="entry name" value="PBP2_NikA_DppA_OppA_like_7"/>
    <property type="match status" value="1"/>
</dbReference>
<dbReference type="GO" id="GO:0030288">
    <property type="term" value="C:outer membrane-bounded periplasmic space"/>
    <property type="evidence" value="ECO:0007669"/>
    <property type="project" value="UniProtKB-ARBA"/>
</dbReference>
<evidence type="ECO:0000313" key="7">
    <source>
        <dbReference type="EMBL" id="SCM76214.1"/>
    </source>
</evidence>
<evidence type="ECO:0000256" key="5">
    <source>
        <dbReference type="SAM" id="SignalP"/>
    </source>
</evidence>
<comment type="similarity">
    <text evidence="2">Belongs to the bacterial solute-binding protein 5 family.</text>
</comment>